<protein>
    <recommendedName>
        <fullName evidence="1">Xylose isomerase-like TIM barrel domain-containing protein</fullName>
    </recommendedName>
</protein>
<sequence length="348" mass="38666">MAPITRSSVQKISLAYVSCSIGCNSSDALPRKLEALSEAGFTAIELSFPDILKHGAHLQGHPISSDNYSEFVKVAHKIRELCESNSLTIMMLQPLANFEGWPKGSSEREEAFAKAGGWIEIMKALGTDLLQVGSTDTPSDKISITREAIVFDLRELADMLAKYNFRMAYENWCWSTHAPGWKEAWEIVSAVNRPNFGLCLDTFQTAGSEWADPTTKSGLIEEVPYEILQKNFAASMDELARIVPSEAIYLLQISDAYKISPPLRNEALGGLRPRGRWSHDYRPMPYGGGYLPIEDAAKAVLETGFRGWFSMEIFDGGPEGKGLKYDLDSYAKKAMQSMQKLLIDCADR</sequence>
<gene>
    <name evidence="2" type="ORF">PSALAMII_LOCUS10903</name>
</gene>
<dbReference type="EMBL" id="CAJVPG010000457">
    <property type="protein sequence ID" value="CAG8429145.1"/>
    <property type="molecule type" value="Genomic_DNA"/>
</dbReference>
<dbReference type="InterPro" id="IPR050312">
    <property type="entry name" value="IolE/XylAMocC-like"/>
</dbReference>
<evidence type="ECO:0000313" key="3">
    <source>
        <dbReference type="Proteomes" id="UP001152649"/>
    </source>
</evidence>
<dbReference type="Proteomes" id="UP001152649">
    <property type="component" value="Unassembled WGS sequence"/>
</dbReference>
<accession>A0A9W4K4Q2</accession>
<dbReference type="Pfam" id="PF01261">
    <property type="entry name" value="AP_endonuc_2"/>
    <property type="match status" value="1"/>
</dbReference>
<dbReference type="AlphaFoldDB" id="A0A9W4K4Q2"/>
<dbReference type="Gene3D" id="3.20.20.150">
    <property type="entry name" value="Divalent-metal-dependent TIM barrel enzymes"/>
    <property type="match status" value="1"/>
</dbReference>
<dbReference type="SUPFAM" id="SSF51658">
    <property type="entry name" value="Xylose isomerase-like"/>
    <property type="match status" value="1"/>
</dbReference>
<feature type="domain" description="Xylose isomerase-like TIM barrel" evidence="1">
    <location>
        <begin position="33"/>
        <end position="329"/>
    </location>
</feature>
<proteinExistence type="predicted"/>
<evidence type="ECO:0000259" key="1">
    <source>
        <dbReference type="Pfam" id="PF01261"/>
    </source>
</evidence>
<reference evidence="2" key="1">
    <citation type="submission" date="2021-07" db="EMBL/GenBank/DDBJ databases">
        <authorList>
            <person name="Branca A.L. A."/>
        </authorList>
    </citation>
    <scope>NUCLEOTIDE SEQUENCE</scope>
</reference>
<dbReference type="InterPro" id="IPR013022">
    <property type="entry name" value="Xyl_isomerase-like_TIM-brl"/>
</dbReference>
<dbReference type="PANTHER" id="PTHR12110:SF56">
    <property type="entry name" value="DEHYDRATASE, PUTATIVE (AFU_ORTHOLOGUE AFUA_6G08740)-RELATED"/>
    <property type="match status" value="1"/>
</dbReference>
<dbReference type="InterPro" id="IPR036237">
    <property type="entry name" value="Xyl_isomerase-like_sf"/>
</dbReference>
<organism evidence="2 3">
    <name type="scientific">Penicillium salamii</name>
    <dbReference type="NCBI Taxonomy" id="1612424"/>
    <lineage>
        <taxon>Eukaryota</taxon>
        <taxon>Fungi</taxon>
        <taxon>Dikarya</taxon>
        <taxon>Ascomycota</taxon>
        <taxon>Pezizomycotina</taxon>
        <taxon>Eurotiomycetes</taxon>
        <taxon>Eurotiomycetidae</taxon>
        <taxon>Eurotiales</taxon>
        <taxon>Aspergillaceae</taxon>
        <taxon>Penicillium</taxon>
    </lineage>
</organism>
<dbReference type="OrthoDB" id="5360893at2759"/>
<dbReference type="PANTHER" id="PTHR12110">
    <property type="entry name" value="HYDROXYPYRUVATE ISOMERASE"/>
    <property type="match status" value="1"/>
</dbReference>
<comment type="caution">
    <text evidence="2">The sequence shown here is derived from an EMBL/GenBank/DDBJ whole genome shotgun (WGS) entry which is preliminary data.</text>
</comment>
<evidence type="ECO:0000313" key="2">
    <source>
        <dbReference type="EMBL" id="CAG8429145.1"/>
    </source>
</evidence>
<keyword evidence="3" id="KW-1185">Reference proteome</keyword>
<name>A0A9W4K4Q2_9EURO</name>